<proteinExistence type="predicted"/>
<dbReference type="EMBL" id="JAAPAO010000750">
    <property type="protein sequence ID" value="KAF4654240.1"/>
    <property type="molecule type" value="Genomic_DNA"/>
</dbReference>
<dbReference type="Proteomes" id="UP000591131">
    <property type="component" value="Unassembled WGS sequence"/>
</dbReference>
<reference evidence="1 2" key="1">
    <citation type="submission" date="2020-04" db="EMBL/GenBank/DDBJ databases">
        <title>Perkinsus chesapeaki whole genome sequence.</title>
        <authorList>
            <person name="Bogema D.R."/>
        </authorList>
    </citation>
    <scope>NUCLEOTIDE SEQUENCE [LARGE SCALE GENOMIC DNA]</scope>
    <source>
        <strain evidence="1">ATCC PRA-425</strain>
    </source>
</reference>
<accession>A0A7J6L4Y6</accession>
<evidence type="ECO:0000313" key="1">
    <source>
        <dbReference type="EMBL" id="KAF4654240.1"/>
    </source>
</evidence>
<comment type="caution">
    <text evidence="1">The sequence shown here is derived from an EMBL/GenBank/DDBJ whole genome shotgun (WGS) entry which is preliminary data.</text>
</comment>
<organism evidence="1 2">
    <name type="scientific">Perkinsus chesapeaki</name>
    <name type="common">Clam parasite</name>
    <name type="synonym">Perkinsus andrewsi</name>
    <dbReference type="NCBI Taxonomy" id="330153"/>
    <lineage>
        <taxon>Eukaryota</taxon>
        <taxon>Sar</taxon>
        <taxon>Alveolata</taxon>
        <taxon>Perkinsozoa</taxon>
        <taxon>Perkinsea</taxon>
        <taxon>Perkinsida</taxon>
        <taxon>Perkinsidae</taxon>
        <taxon>Perkinsus</taxon>
    </lineage>
</organism>
<dbReference type="OrthoDB" id="10462880at2759"/>
<gene>
    <name evidence="1" type="ORF">FOL47_010080</name>
</gene>
<protein>
    <submittedName>
        <fullName evidence="1">Uncharacterized protein</fullName>
    </submittedName>
</protein>
<sequence>MVRRPRSGVLPEHLLQAKSKDVCIPPSPIKVDEIRKKARDQLQDRFRPVWEAMRERSRETLINKASKTSPKQLNVGDYAWIFKKKSHKLDLPWRGPYKIEDINGIKVTLRVDENHTIVDSYDNILKVEKPLKLTSTRKGLPYGTVVLFDNAELGLVIQSNGTDTLLQMLKVVPHYSTAYYVQKLYWDPKNGKIMGIPISGSDFNRTKISVGCVSEDPLQDENGDKLVPLLRSHCFLPKRGHPQQDRDDKYCILNVRSDGYLTRRSVNILNNWIEKRELSACVLEVEEQQELQEDQVKVTPPLTRDCCYIESYIRTSIEPIVPKSSLRAPYECMIRRDEENCQKSMLPSRWVVLSIALMQTSYSSHQAEDENGGTSNATIILTSEQPDKNEVIKLWEECVKFTTENKHLSVIDHYSLLNEWEGFTDNIKEYFDFKDEVDVTEYFWEHEKVIPKCVALLRKNGLNGQYMDTTSTTRRYEALSPIIEPAIVMATIGLVVCYGMTPFDALSKLNECCDFIASGHCMCSPPYVYADGEGHQWVSAWVGSYYNDHGTSDEHYDNVKTLINYGHSGCFFGILQSIVEGCRMVYELDLNNMRESEWVLNANNKLVLSRGFHKVWCGGPPLVVVSV</sequence>
<name>A0A7J6L4Y6_PERCH</name>
<dbReference type="AlphaFoldDB" id="A0A7J6L4Y6"/>
<keyword evidence="2" id="KW-1185">Reference proteome</keyword>
<evidence type="ECO:0000313" key="2">
    <source>
        <dbReference type="Proteomes" id="UP000591131"/>
    </source>
</evidence>